<evidence type="ECO:0000256" key="4">
    <source>
        <dbReference type="ARBA" id="ARBA00022692"/>
    </source>
</evidence>
<dbReference type="PANTHER" id="PTHR24092">
    <property type="entry name" value="PROBABLE PHOSPHOLIPID-TRANSPORTING ATPASE"/>
    <property type="match status" value="1"/>
</dbReference>
<keyword evidence="6 15" id="KW-0547">Nucleotide-binding</keyword>
<feature type="region of interest" description="Disordered" evidence="18">
    <location>
        <begin position="568"/>
        <end position="620"/>
    </location>
</feature>
<evidence type="ECO:0000313" key="22">
    <source>
        <dbReference type="EMBL" id="KAF2398847.1"/>
    </source>
</evidence>
<comment type="subcellular location">
    <subcellularLocation>
        <location evidence="2">Endomembrane system</location>
    </subcellularLocation>
    <subcellularLocation>
        <location evidence="1 17">Membrane</location>
        <topology evidence="1 17">Multi-pass membrane protein</topology>
    </subcellularLocation>
</comment>
<keyword evidence="11 17" id="KW-0472">Membrane</keyword>
<feature type="transmembrane region" description="Helical" evidence="17">
    <location>
        <begin position="1252"/>
        <end position="1274"/>
    </location>
</feature>
<dbReference type="Gene3D" id="3.40.1110.10">
    <property type="entry name" value="Calcium-transporting ATPase, cytoplasmic domain N"/>
    <property type="match status" value="1"/>
</dbReference>
<feature type="binding site" evidence="16">
    <location>
        <position position="536"/>
    </location>
    <ligand>
        <name>Mg(2+)</name>
        <dbReference type="ChEBI" id="CHEBI:18420"/>
    </ligand>
</feature>
<dbReference type="EMBL" id="ML996699">
    <property type="protein sequence ID" value="KAF2398847.1"/>
    <property type="molecule type" value="Genomic_DNA"/>
</dbReference>
<feature type="transmembrane region" description="Helical" evidence="17">
    <location>
        <begin position="1304"/>
        <end position="1329"/>
    </location>
</feature>
<feature type="active site" description="4-aspartylphosphate intermediate" evidence="14">
    <location>
        <position position="536"/>
    </location>
</feature>
<comment type="cofactor">
    <cofactor evidence="16">
        <name>Mg(2+)</name>
        <dbReference type="ChEBI" id="CHEBI:18420"/>
    </cofactor>
</comment>
<evidence type="ECO:0000256" key="11">
    <source>
        <dbReference type="ARBA" id="ARBA00023136"/>
    </source>
</evidence>
<dbReference type="GO" id="GO:0005802">
    <property type="term" value="C:trans-Golgi network"/>
    <property type="evidence" value="ECO:0007669"/>
    <property type="project" value="TreeGrafter"/>
</dbReference>
<evidence type="ECO:0000256" key="16">
    <source>
        <dbReference type="PIRSR" id="PIRSR606539-3"/>
    </source>
</evidence>
<evidence type="ECO:0000256" key="9">
    <source>
        <dbReference type="ARBA" id="ARBA00022967"/>
    </source>
</evidence>
<evidence type="ECO:0000259" key="21">
    <source>
        <dbReference type="Pfam" id="PF16212"/>
    </source>
</evidence>
<dbReference type="InterPro" id="IPR023298">
    <property type="entry name" value="ATPase_P-typ_TM_dom_sf"/>
</dbReference>
<evidence type="ECO:0000256" key="2">
    <source>
        <dbReference type="ARBA" id="ARBA00004308"/>
    </source>
</evidence>
<evidence type="ECO:0000256" key="6">
    <source>
        <dbReference type="ARBA" id="ARBA00022741"/>
    </source>
</evidence>
<feature type="compositionally biased region" description="Low complexity" evidence="18">
    <location>
        <begin position="17"/>
        <end position="37"/>
    </location>
</feature>
<evidence type="ECO:0000256" key="12">
    <source>
        <dbReference type="ARBA" id="ARBA00034036"/>
    </source>
</evidence>
<feature type="domain" description="P-type ATPase N-terminal" evidence="20">
    <location>
        <begin position="162"/>
        <end position="219"/>
    </location>
</feature>
<feature type="binding site" evidence="16">
    <location>
        <position position="538"/>
    </location>
    <ligand>
        <name>Mg(2+)</name>
        <dbReference type="ChEBI" id="CHEBI:18420"/>
    </ligand>
</feature>
<organism evidence="22 23">
    <name type="scientific">Trichodelitschia bisporula</name>
    <dbReference type="NCBI Taxonomy" id="703511"/>
    <lineage>
        <taxon>Eukaryota</taxon>
        <taxon>Fungi</taxon>
        <taxon>Dikarya</taxon>
        <taxon>Ascomycota</taxon>
        <taxon>Pezizomycotina</taxon>
        <taxon>Dothideomycetes</taxon>
        <taxon>Dothideomycetes incertae sedis</taxon>
        <taxon>Phaeotrichales</taxon>
        <taxon>Phaeotrichaceae</taxon>
        <taxon>Trichodelitschia</taxon>
    </lineage>
</organism>
<comment type="caution">
    <text evidence="17">Lacks conserved residue(s) required for the propagation of feature annotation.</text>
</comment>
<dbReference type="GO" id="GO:0006892">
    <property type="term" value="P:post-Golgi vesicle-mediated transport"/>
    <property type="evidence" value="ECO:0007669"/>
    <property type="project" value="TreeGrafter"/>
</dbReference>
<evidence type="ECO:0000256" key="7">
    <source>
        <dbReference type="ARBA" id="ARBA00022840"/>
    </source>
</evidence>
<evidence type="ECO:0000256" key="8">
    <source>
        <dbReference type="ARBA" id="ARBA00022842"/>
    </source>
</evidence>
<reference evidence="22" key="1">
    <citation type="journal article" date="2020" name="Stud. Mycol.">
        <title>101 Dothideomycetes genomes: a test case for predicting lifestyles and emergence of pathogens.</title>
        <authorList>
            <person name="Haridas S."/>
            <person name="Albert R."/>
            <person name="Binder M."/>
            <person name="Bloem J."/>
            <person name="Labutti K."/>
            <person name="Salamov A."/>
            <person name="Andreopoulos B."/>
            <person name="Baker S."/>
            <person name="Barry K."/>
            <person name="Bills G."/>
            <person name="Bluhm B."/>
            <person name="Cannon C."/>
            <person name="Castanera R."/>
            <person name="Culley D."/>
            <person name="Daum C."/>
            <person name="Ezra D."/>
            <person name="Gonzalez J."/>
            <person name="Henrissat B."/>
            <person name="Kuo A."/>
            <person name="Liang C."/>
            <person name="Lipzen A."/>
            <person name="Lutzoni F."/>
            <person name="Magnuson J."/>
            <person name="Mondo S."/>
            <person name="Nolan M."/>
            <person name="Ohm R."/>
            <person name="Pangilinan J."/>
            <person name="Park H.-J."/>
            <person name="Ramirez L."/>
            <person name="Alfaro M."/>
            <person name="Sun H."/>
            <person name="Tritt A."/>
            <person name="Yoshinaga Y."/>
            <person name="Zwiers L.-H."/>
            <person name="Turgeon B."/>
            <person name="Goodwin S."/>
            <person name="Spatafora J."/>
            <person name="Crous P."/>
            <person name="Grigoriev I."/>
        </authorList>
    </citation>
    <scope>NUCLEOTIDE SEQUENCE</scope>
    <source>
        <strain evidence="22">CBS 262.69</strain>
    </source>
</reference>
<evidence type="ECO:0000256" key="3">
    <source>
        <dbReference type="ARBA" id="ARBA00008109"/>
    </source>
</evidence>
<evidence type="ECO:0000256" key="5">
    <source>
        <dbReference type="ARBA" id="ARBA00022723"/>
    </source>
</evidence>
<dbReference type="NCBIfam" id="TIGR01494">
    <property type="entry name" value="ATPase_P-type"/>
    <property type="match status" value="1"/>
</dbReference>
<keyword evidence="7 15" id="KW-0067">ATP-binding</keyword>
<feature type="binding site" evidence="15">
    <location>
        <position position="721"/>
    </location>
    <ligand>
        <name>ATP</name>
        <dbReference type="ChEBI" id="CHEBI:30616"/>
    </ligand>
</feature>
<dbReference type="GO" id="GO:0005886">
    <property type="term" value="C:plasma membrane"/>
    <property type="evidence" value="ECO:0007669"/>
    <property type="project" value="TreeGrafter"/>
</dbReference>
<dbReference type="EC" id="7.6.2.1" evidence="17"/>
<keyword evidence="8 16" id="KW-0460">Magnesium</keyword>
<proteinExistence type="inferred from homology"/>
<evidence type="ECO:0000256" key="15">
    <source>
        <dbReference type="PIRSR" id="PIRSR606539-2"/>
    </source>
</evidence>
<dbReference type="InterPro" id="IPR023214">
    <property type="entry name" value="HAD_sf"/>
</dbReference>
<dbReference type="GO" id="GO:0016887">
    <property type="term" value="F:ATP hydrolysis activity"/>
    <property type="evidence" value="ECO:0007669"/>
    <property type="project" value="InterPro"/>
</dbReference>
<dbReference type="Pfam" id="PF00702">
    <property type="entry name" value="Hydrolase"/>
    <property type="match status" value="1"/>
</dbReference>
<protein>
    <recommendedName>
        <fullName evidence="17">Phospholipid-transporting ATPase</fullName>
        <ecNumber evidence="17">7.6.2.1</ecNumber>
    </recommendedName>
</protein>
<dbReference type="GO" id="GO:0140326">
    <property type="term" value="F:ATPase-coupled intramembrane lipid transporter activity"/>
    <property type="evidence" value="ECO:0007669"/>
    <property type="project" value="UniProtKB-EC"/>
</dbReference>
<evidence type="ECO:0000256" key="17">
    <source>
        <dbReference type="RuleBase" id="RU362033"/>
    </source>
</evidence>
<dbReference type="NCBIfam" id="TIGR01652">
    <property type="entry name" value="ATPase-Plipid"/>
    <property type="match status" value="2"/>
</dbReference>
<keyword evidence="9 17" id="KW-1278">Translocase</keyword>
<dbReference type="InterPro" id="IPR001757">
    <property type="entry name" value="P_typ_ATPase"/>
</dbReference>
<dbReference type="SUPFAM" id="SSF81660">
    <property type="entry name" value="Metal cation-transporting ATPase, ATP-binding domain N"/>
    <property type="match status" value="1"/>
</dbReference>
<dbReference type="GO" id="GO:0005524">
    <property type="term" value="F:ATP binding"/>
    <property type="evidence" value="ECO:0007669"/>
    <property type="project" value="UniProtKB-UniRule"/>
</dbReference>
<dbReference type="InterPro" id="IPR006539">
    <property type="entry name" value="P-type_ATPase_IV"/>
</dbReference>
<evidence type="ECO:0000256" key="18">
    <source>
        <dbReference type="SAM" id="MobiDB-lite"/>
    </source>
</evidence>
<dbReference type="InterPro" id="IPR008250">
    <property type="entry name" value="ATPase_P-typ_transduc_dom_A_sf"/>
</dbReference>
<keyword evidence="5 16" id="KW-0479">Metal-binding</keyword>
<evidence type="ECO:0000256" key="13">
    <source>
        <dbReference type="ARBA" id="ARBA00049128"/>
    </source>
</evidence>
<dbReference type="SUPFAM" id="SSF56784">
    <property type="entry name" value="HAD-like"/>
    <property type="match status" value="1"/>
</dbReference>
<feature type="binding site" evidence="15">
    <location>
        <position position="536"/>
    </location>
    <ligand>
        <name>ATP</name>
        <dbReference type="ChEBI" id="CHEBI:30616"/>
    </ligand>
</feature>
<dbReference type="Pfam" id="PF00122">
    <property type="entry name" value="E1-E2_ATPase"/>
    <property type="match status" value="1"/>
</dbReference>
<dbReference type="Proteomes" id="UP000799640">
    <property type="component" value="Unassembled WGS sequence"/>
</dbReference>
<dbReference type="Pfam" id="PF13246">
    <property type="entry name" value="Cation_ATPase"/>
    <property type="match status" value="1"/>
</dbReference>
<dbReference type="SUPFAM" id="SSF81653">
    <property type="entry name" value="Calcium ATPase, transduction domain A"/>
    <property type="match status" value="1"/>
</dbReference>
<dbReference type="InterPro" id="IPR036412">
    <property type="entry name" value="HAD-like_sf"/>
</dbReference>
<feature type="domain" description="P-type ATPase A" evidence="19">
    <location>
        <begin position="273"/>
        <end position="354"/>
    </location>
</feature>
<evidence type="ECO:0000313" key="23">
    <source>
        <dbReference type="Proteomes" id="UP000799640"/>
    </source>
</evidence>
<name>A0A6G1HSM7_9PEZI</name>
<feature type="region of interest" description="Disordered" evidence="18">
    <location>
        <begin position="1412"/>
        <end position="1436"/>
    </location>
</feature>
<feature type="compositionally biased region" description="Polar residues" evidence="18">
    <location>
        <begin position="588"/>
        <end position="605"/>
    </location>
</feature>
<comment type="similarity">
    <text evidence="3 17">Belongs to the cation transport ATPase (P-type) (TC 3.A.3) family. Type IV subfamily.</text>
</comment>
<evidence type="ECO:0000259" key="19">
    <source>
        <dbReference type="Pfam" id="PF00122"/>
    </source>
</evidence>
<feature type="binding site" evidence="15">
    <location>
        <position position="675"/>
    </location>
    <ligand>
        <name>ATP</name>
        <dbReference type="ChEBI" id="CHEBI:30616"/>
    </ligand>
</feature>
<dbReference type="Pfam" id="PF16209">
    <property type="entry name" value="PhoLip_ATPase_N"/>
    <property type="match status" value="1"/>
</dbReference>
<keyword evidence="10 17" id="KW-1133">Transmembrane helix</keyword>
<feature type="binding site" evidence="15">
    <location>
        <position position="538"/>
    </location>
    <ligand>
        <name>ATP</name>
        <dbReference type="ChEBI" id="CHEBI:30616"/>
    </ligand>
</feature>
<feature type="transmembrane region" description="Helical" evidence="17">
    <location>
        <begin position="467"/>
        <end position="489"/>
    </location>
</feature>
<feature type="compositionally biased region" description="Polar residues" evidence="18">
    <location>
        <begin position="1"/>
        <end position="11"/>
    </location>
</feature>
<feature type="compositionally biased region" description="Basic and acidic residues" evidence="18">
    <location>
        <begin position="1424"/>
        <end position="1436"/>
    </location>
</feature>
<dbReference type="PROSITE" id="PS00154">
    <property type="entry name" value="ATPASE_E1_E2"/>
    <property type="match status" value="1"/>
</dbReference>
<dbReference type="OrthoDB" id="377733at2759"/>
<dbReference type="PRINTS" id="PR00119">
    <property type="entry name" value="CATATPASE"/>
</dbReference>
<feature type="domain" description="P-type ATPase C-terminal" evidence="21">
    <location>
        <begin position="1138"/>
        <end position="1377"/>
    </location>
</feature>
<dbReference type="GO" id="GO:0032456">
    <property type="term" value="P:endocytic recycling"/>
    <property type="evidence" value="ECO:0007669"/>
    <property type="project" value="TreeGrafter"/>
</dbReference>
<dbReference type="Gene3D" id="3.40.50.1000">
    <property type="entry name" value="HAD superfamily/HAD-like"/>
    <property type="match status" value="1"/>
</dbReference>
<comment type="catalytic activity">
    <reaction evidence="12 17">
        <text>ATP + H2O + phospholipidSide 1 = ADP + phosphate + phospholipidSide 2.</text>
        <dbReference type="EC" id="7.6.2.1"/>
    </reaction>
</comment>
<feature type="binding site" evidence="15">
    <location>
        <position position="1394"/>
    </location>
    <ligand>
        <name>ATP</name>
        <dbReference type="ChEBI" id="CHEBI:30616"/>
    </ligand>
</feature>
<accession>A0A6G1HSM7</accession>
<evidence type="ECO:0000256" key="14">
    <source>
        <dbReference type="PIRSR" id="PIRSR606539-1"/>
    </source>
</evidence>
<feature type="binding site" evidence="15">
    <location>
        <position position="537"/>
    </location>
    <ligand>
        <name>ATP</name>
        <dbReference type="ChEBI" id="CHEBI:30616"/>
    </ligand>
</feature>
<feature type="binding site" evidence="15">
    <location>
        <position position="744"/>
    </location>
    <ligand>
        <name>ATP</name>
        <dbReference type="ChEBI" id="CHEBI:30616"/>
    </ligand>
</feature>
<feature type="transmembrane region" description="Helical" evidence="17">
    <location>
        <begin position="1349"/>
        <end position="1368"/>
    </location>
</feature>
<dbReference type="Gene3D" id="2.70.150.10">
    <property type="entry name" value="Calcium-transporting ATPase, cytoplasmic transduction domain A"/>
    <property type="match status" value="1"/>
</dbReference>
<evidence type="ECO:0000256" key="1">
    <source>
        <dbReference type="ARBA" id="ARBA00004141"/>
    </source>
</evidence>
<evidence type="ECO:0000259" key="20">
    <source>
        <dbReference type="Pfam" id="PF16209"/>
    </source>
</evidence>
<feature type="transmembrane region" description="Helical" evidence="17">
    <location>
        <begin position="424"/>
        <end position="447"/>
    </location>
</feature>
<dbReference type="GO" id="GO:0045332">
    <property type="term" value="P:phospholipid translocation"/>
    <property type="evidence" value="ECO:0007669"/>
    <property type="project" value="TreeGrafter"/>
</dbReference>
<dbReference type="GO" id="GO:0000287">
    <property type="term" value="F:magnesium ion binding"/>
    <property type="evidence" value="ECO:0007669"/>
    <property type="project" value="UniProtKB-UniRule"/>
</dbReference>
<dbReference type="InterPro" id="IPR032631">
    <property type="entry name" value="P-type_ATPase_N"/>
</dbReference>
<dbReference type="InterPro" id="IPR059000">
    <property type="entry name" value="ATPase_P-type_domA"/>
</dbReference>
<keyword evidence="23" id="KW-1185">Reference proteome</keyword>
<evidence type="ECO:0000256" key="10">
    <source>
        <dbReference type="ARBA" id="ARBA00022989"/>
    </source>
</evidence>
<dbReference type="Pfam" id="PF16212">
    <property type="entry name" value="PhoLip_ATPase_C"/>
    <property type="match status" value="1"/>
</dbReference>
<dbReference type="InterPro" id="IPR023299">
    <property type="entry name" value="ATPase_P-typ_cyto_dom_N"/>
</dbReference>
<dbReference type="PANTHER" id="PTHR24092:SF174">
    <property type="entry name" value="PHOSPHOLIPID-TRANSPORTING ATPASE DNF3-RELATED"/>
    <property type="match status" value="1"/>
</dbReference>
<dbReference type="InterPro" id="IPR032630">
    <property type="entry name" value="P_typ_ATPase_c"/>
</dbReference>
<gene>
    <name evidence="22" type="ORF">EJ06DRAFT_479754</name>
</gene>
<dbReference type="FunFam" id="3.40.50.1000:FF:000172">
    <property type="entry name" value="Phospholipid-transporting ATPase"/>
    <property type="match status" value="1"/>
</dbReference>
<dbReference type="SUPFAM" id="SSF81665">
    <property type="entry name" value="Calcium ATPase, transmembrane domain M"/>
    <property type="match status" value="1"/>
</dbReference>
<dbReference type="InterPro" id="IPR018303">
    <property type="entry name" value="ATPase_P-typ_P_site"/>
</dbReference>
<feature type="region of interest" description="Disordered" evidence="18">
    <location>
        <begin position="1"/>
        <end position="37"/>
    </location>
</feature>
<comment type="catalytic activity">
    <reaction evidence="13">
        <text>a 1,2-diacyl-sn-glycero-3-phosphoethanolamine(out) + ATP + H2O = a 1,2-diacyl-sn-glycero-3-phosphoethanolamine(in) + ADP + phosphate + H(+)</text>
        <dbReference type="Rhea" id="RHEA:66132"/>
        <dbReference type="ChEBI" id="CHEBI:15377"/>
        <dbReference type="ChEBI" id="CHEBI:15378"/>
        <dbReference type="ChEBI" id="CHEBI:30616"/>
        <dbReference type="ChEBI" id="CHEBI:43474"/>
        <dbReference type="ChEBI" id="CHEBI:64612"/>
        <dbReference type="ChEBI" id="CHEBI:456216"/>
    </reaction>
    <physiologicalReaction direction="left-to-right" evidence="13">
        <dbReference type="Rhea" id="RHEA:66133"/>
    </physiologicalReaction>
</comment>
<keyword evidence="4 17" id="KW-0812">Transmembrane</keyword>
<sequence length="1477" mass="163949">METALSPTGRSLPTPLSPISRSSVSPTSPLSPTSRSRGYSLRRAIFNRNLEDRSESAILELQESGSSSQAVLERAGDDKVPTVTVSGLDGSTTTKKADPALPNYENWVERRMQRAPLLRRARDAAKKVRKAIFGAHELPPSKDGRHIPLDASRKKSLIDERTGKDYIDNTIRSCRYTIWNFVPRQLFAQFSKLANFYFLSVSILQMIPGLSTTGNYTTIVPLLFFVGLSMAKEAYDDFRRYKLDKAENNSEVSVLHAYRSTDAGPEPFGPLVWATIKWRDLRVGDVIKLKRNDPVPADIVLLHSTGHQGVAYVETMALDGETNLKGKTTTAGLAGACADEEGIAACRAELVVEDPNLDLYRFEGRVTVGGETCALTNNEVVYRGSIIRNTPEAIGVVIYSGEECKIRMNANKNPRIKAPHLQSVVNKVVIAVVIFVVALALFNTIAYQIWQRSRERKSWYLDHARVPFFPILTSFFIMFNTMIPLSLYVSMEIIKLGQMVLLNDIDMYDEKADRPLEAHTSTINEELGQVSYIFSDKTGTLTNNEMKFRKLSVAGTAWLHDVDLASPAPPLPNKGKKPARDSRLVDSVSGTPRPSTTLSPATLTNEPRWRSSARPTRSRPELRTPAMLAYIRAKPHTLFAMKARMFLLSIALCHTCLPETQPDGSIDFQASSPDELALVHAARELGLLNYAREMGRITLRVIGGDGEERDEVYEVLDVIEFSSKRKRMSVLLRFPDGRICLICKGADSVIQARLRLAALAGRKVAEIEKRVSRRRSLEAHVALARKSSQLERGASVNRVSMSIGRPSLGGLSVAGRLSLNAARLQPARDELDMWLRERERDIELVDEPEREERFYSPRPSAQMGRGSVAVSEGRNSWAWEAGGQAEEVVEEGLVGDDAAVLERCFQHVNDFATEGLRTLLYGYRFMTEAEYAGWKKGFQEASTSLVDREAKIEEAGEVIETELELAGATAIEDKLQQGVPETIDQLRRANIRLWMLTGDKRETAVNIGHSCRLIKDYSDVIVLDSSAGAVERMMGAAVVRLRAGEAAHSVVVVDGGTLGYVTSKPAATALFFDLAMLADSVVCCRASPAQKAALVRGVRKRVKGAVTLAVGDGANDIAMIQEAHVGIGISGREGLQAARASDYSVAQFRFLGKLLLVHGRWNYVRTCKYVVGTFYKEMLFYLTQALYQRWNGYTATSLYEPWSMSMFNTLFTSLPVIFIGIFEQDLSAATLLAVPELYALGQRDGAFNARIYLAWMFMAAGSAMVVYFCMYALFGQVAFTRDNGLFAMGDLTFSALLETHTKTLLTAASFVLSIGGWFLWNIILATTYTHNVIYLVKGAFLTSFGRNPLWWAVLLLIIAAVVVFEVSVKTARVALAPQDADVFRQLEKDPAVRRRFAESVGVWMPGAAAAEAENAALDTEDEAERQRREEAEREGHVLEILRTRGEGVEMEMRELDRRRESAEIGEMLRRGFGSVRR</sequence>